<name>A0A445E9R0_ARAHY</name>
<protein>
    <submittedName>
        <fullName evidence="1">Uncharacterized protein</fullName>
    </submittedName>
</protein>
<proteinExistence type="predicted"/>
<evidence type="ECO:0000313" key="1">
    <source>
        <dbReference type="EMBL" id="RYR72049.1"/>
    </source>
</evidence>
<gene>
    <name evidence="1" type="ORF">Ahy_A02g006241</name>
</gene>
<dbReference type="AlphaFoldDB" id="A0A445E9R0"/>
<organism evidence="1 2">
    <name type="scientific">Arachis hypogaea</name>
    <name type="common">Peanut</name>
    <dbReference type="NCBI Taxonomy" id="3818"/>
    <lineage>
        <taxon>Eukaryota</taxon>
        <taxon>Viridiplantae</taxon>
        <taxon>Streptophyta</taxon>
        <taxon>Embryophyta</taxon>
        <taxon>Tracheophyta</taxon>
        <taxon>Spermatophyta</taxon>
        <taxon>Magnoliopsida</taxon>
        <taxon>eudicotyledons</taxon>
        <taxon>Gunneridae</taxon>
        <taxon>Pentapetalae</taxon>
        <taxon>rosids</taxon>
        <taxon>fabids</taxon>
        <taxon>Fabales</taxon>
        <taxon>Fabaceae</taxon>
        <taxon>Papilionoideae</taxon>
        <taxon>50 kb inversion clade</taxon>
        <taxon>dalbergioids sensu lato</taxon>
        <taxon>Dalbergieae</taxon>
        <taxon>Pterocarpus clade</taxon>
        <taxon>Arachis</taxon>
    </lineage>
</organism>
<dbReference type="Proteomes" id="UP000289738">
    <property type="component" value="Chromosome A02"/>
</dbReference>
<reference evidence="1 2" key="1">
    <citation type="submission" date="2019-01" db="EMBL/GenBank/DDBJ databases">
        <title>Sequencing of cultivated peanut Arachis hypogaea provides insights into genome evolution and oil improvement.</title>
        <authorList>
            <person name="Chen X."/>
        </authorList>
    </citation>
    <scope>NUCLEOTIDE SEQUENCE [LARGE SCALE GENOMIC DNA]</scope>
    <source>
        <strain evidence="2">cv. Fuhuasheng</strain>
        <tissue evidence="1">Leaves</tissue>
    </source>
</reference>
<dbReference type="EMBL" id="SDMP01000002">
    <property type="protein sequence ID" value="RYR72049.1"/>
    <property type="molecule type" value="Genomic_DNA"/>
</dbReference>
<evidence type="ECO:0000313" key="2">
    <source>
        <dbReference type="Proteomes" id="UP000289738"/>
    </source>
</evidence>
<sequence length="103" mass="11153">MPQSKSYELAHQGSKISSTALQIIPQVKETRNQIIVHQRVGTVAFSQHLTQEIDGLANAAGVDETLSEMAIGHRGRAERGIGNDMAIDLDRHVNVPLITVGVD</sequence>
<keyword evidence="2" id="KW-1185">Reference proteome</keyword>
<comment type="caution">
    <text evidence="1">The sequence shown here is derived from an EMBL/GenBank/DDBJ whole genome shotgun (WGS) entry which is preliminary data.</text>
</comment>
<accession>A0A445E9R0</accession>